<dbReference type="AlphaFoldDB" id="A0A7J6NU07"/>
<gene>
    <name evidence="2" type="ORF">FOZ60_004338</name>
</gene>
<evidence type="ECO:0000313" key="3">
    <source>
        <dbReference type="Proteomes" id="UP000541610"/>
    </source>
</evidence>
<organism evidence="2 3">
    <name type="scientific">Perkinsus olseni</name>
    <name type="common">Perkinsus atlanticus</name>
    <dbReference type="NCBI Taxonomy" id="32597"/>
    <lineage>
        <taxon>Eukaryota</taxon>
        <taxon>Sar</taxon>
        <taxon>Alveolata</taxon>
        <taxon>Perkinsozoa</taxon>
        <taxon>Perkinsea</taxon>
        <taxon>Perkinsida</taxon>
        <taxon>Perkinsidae</taxon>
        <taxon>Perkinsus</taxon>
    </lineage>
</organism>
<accession>A0A7J6NU07</accession>
<proteinExistence type="predicted"/>
<comment type="caution">
    <text evidence="2">The sequence shown here is derived from an EMBL/GenBank/DDBJ whole genome shotgun (WGS) entry which is preliminary data.</text>
</comment>
<dbReference type="EMBL" id="JABANP010000198">
    <property type="protein sequence ID" value="KAF4687070.1"/>
    <property type="molecule type" value="Genomic_DNA"/>
</dbReference>
<reference evidence="2 3" key="1">
    <citation type="submission" date="2020-04" db="EMBL/GenBank/DDBJ databases">
        <title>Perkinsus olseni comparative genomics.</title>
        <authorList>
            <person name="Bogema D.R."/>
        </authorList>
    </citation>
    <scope>NUCLEOTIDE SEQUENCE [LARGE SCALE GENOMIC DNA]</scope>
    <source>
        <strain evidence="2">00978-12</strain>
    </source>
</reference>
<keyword evidence="1" id="KW-0732">Signal</keyword>
<dbReference type="OrthoDB" id="10334653at2759"/>
<evidence type="ECO:0000313" key="2">
    <source>
        <dbReference type="EMBL" id="KAF4687070.1"/>
    </source>
</evidence>
<evidence type="ECO:0000256" key="1">
    <source>
        <dbReference type="SAM" id="SignalP"/>
    </source>
</evidence>
<dbReference type="Proteomes" id="UP000541610">
    <property type="component" value="Unassembled WGS sequence"/>
</dbReference>
<name>A0A7J6NU07_PEROL</name>
<feature type="signal peptide" evidence="1">
    <location>
        <begin position="1"/>
        <end position="20"/>
    </location>
</feature>
<protein>
    <submittedName>
        <fullName evidence="2">Uncharacterized protein</fullName>
    </submittedName>
</protein>
<sequence>MRTLFVIALKFILAVHTVGALEAWKSTKAFLKTKKSKIWKSIRGTRSKTRGELEGPEGEGTQLQPLEEKTAAPVIPSRMVGFCALAYTCPLGSENRDLGGIVAYAKELAYGEGASPVEYALDYLYFWDSVQHSKDMSRVNVLLDLSDIIPHGQAKIPKDTCHEQMKNWAAKGLQRVQQEGSKPASEYLENGRASPPKPTELIEHFASLEQEAAKGYYEGKTAAGFLWGFVHDELNEQRKEGELFLCPAVTANVGSDSVTITLGAKGSGELKIHEIEIIGSRVWKWGDVHGNNVDMLHRIEGSATRVKGPRGVETCEKQLLEYGKAVRKQKKPAEKDDVDERERQLQETVKLIYDTLIDGI</sequence>
<feature type="chain" id="PRO_5029532561" evidence="1">
    <location>
        <begin position="21"/>
        <end position="360"/>
    </location>
</feature>